<name>A0ABV0SYC7_9TELE</name>
<reference evidence="1 2" key="1">
    <citation type="submission" date="2021-06" db="EMBL/GenBank/DDBJ databases">
        <authorList>
            <person name="Palmer J.M."/>
        </authorList>
    </citation>
    <scope>NUCLEOTIDE SEQUENCE [LARGE SCALE GENOMIC DNA]</scope>
    <source>
        <strain evidence="2">if_2019</strain>
        <tissue evidence="1">Muscle</tissue>
    </source>
</reference>
<evidence type="ECO:0000313" key="2">
    <source>
        <dbReference type="Proteomes" id="UP001482620"/>
    </source>
</evidence>
<dbReference type="EMBL" id="JAHRIQ010012663">
    <property type="protein sequence ID" value="MEQ2225027.1"/>
    <property type="molecule type" value="Genomic_DNA"/>
</dbReference>
<evidence type="ECO:0000313" key="1">
    <source>
        <dbReference type="EMBL" id="MEQ2225027.1"/>
    </source>
</evidence>
<sequence>MDRIKEPIKKPYLTESQMTDHSLEIQLCQIFCLHCKLSDVSLYFCVKLTKNRMFLHPPWMCVQCHLIASFKSISSCIRHAFKSKVEQPPRHPRSWRRADNLTVSE</sequence>
<protein>
    <submittedName>
        <fullName evidence="1">Uncharacterized protein</fullName>
    </submittedName>
</protein>
<comment type="caution">
    <text evidence="1">The sequence shown here is derived from an EMBL/GenBank/DDBJ whole genome shotgun (WGS) entry which is preliminary data.</text>
</comment>
<dbReference type="Proteomes" id="UP001482620">
    <property type="component" value="Unassembled WGS sequence"/>
</dbReference>
<proteinExistence type="predicted"/>
<organism evidence="1 2">
    <name type="scientific">Ilyodon furcidens</name>
    <name type="common">goldbreast splitfin</name>
    <dbReference type="NCBI Taxonomy" id="33524"/>
    <lineage>
        <taxon>Eukaryota</taxon>
        <taxon>Metazoa</taxon>
        <taxon>Chordata</taxon>
        <taxon>Craniata</taxon>
        <taxon>Vertebrata</taxon>
        <taxon>Euteleostomi</taxon>
        <taxon>Actinopterygii</taxon>
        <taxon>Neopterygii</taxon>
        <taxon>Teleostei</taxon>
        <taxon>Neoteleostei</taxon>
        <taxon>Acanthomorphata</taxon>
        <taxon>Ovalentaria</taxon>
        <taxon>Atherinomorphae</taxon>
        <taxon>Cyprinodontiformes</taxon>
        <taxon>Goodeidae</taxon>
        <taxon>Ilyodon</taxon>
    </lineage>
</organism>
<keyword evidence="2" id="KW-1185">Reference proteome</keyword>
<gene>
    <name evidence="1" type="ORF">ILYODFUR_013328</name>
</gene>
<accession>A0ABV0SYC7</accession>